<dbReference type="AlphaFoldDB" id="B5W2B5"/>
<evidence type="ECO:0000313" key="4">
    <source>
        <dbReference type="EMBL" id="EDZ94365.1"/>
    </source>
</evidence>
<evidence type="ECO:0000259" key="3">
    <source>
        <dbReference type="Pfam" id="PF07282"/>
    </source>
</evidence>
<sequence length="146" mass="16955">MYQNQSIVWEDLNVSGMLKNRKLSRAISWQGWREFRVLVKAKSEKFGRQFNVINRWEPTSQIGSGCGFRWGQLDLSVRSVLCINCGAQQDRDENAARNIEMVGMGHRHDLKWTQREDKTGLQAHRARSVKNHRSFSPVSMSTKTQF</sequence>
<name>B5W2B5_LIMMA</name>
<protein>
    <submittedName>
        <fullName evidence="4">Transposase IS605</fullName>
    </submittedName>
</protein>
<feature type="region of interest" description="Disordered" evidence="2">
    <location>
        <begin position="113"/>
        <end position="146"/>
    </location>
</feature>
<evidence type="ECO:0000313" key="5">
    <source>
        <dbReference type="Proteomes" id="UP000004061"/>
    </source>
</evidence>
<proteinExistence type="predicted"/>
<comment type="caution">
    <text evidence="4">The sequence shown here is derived from an EMBL/GenBank/DDBJ whole genome shotgun (WGS) entry which is preliminary data.</text>
</comment>
<dbReference type="EMBL" id="ABYK01000020">
    <property type="protein sequence ID" value="EDZ94365.1"/>
    <property type="molecule type" value="Genomic_DNA"/>
</dbReference>
<dbReference type="GO" id="GO:0003677">
    <property type="term" value="F:DNA binding"/>
    <property type="evidence" value="ECO:0007669"/>
    <property type="project" value="UniProtKB-KW"/>
</dbReference>
<accession>B5W2B5</accession>
<organism evidence="4 5">
    <name type="scientific">Limnospira maxima CS-328</name>
    <dbReference type="NCBI Taxonomy" id="513049"/>
    <lineage>
        <taxon>Bacteria</taxon>
        <taxon>Bacillati</taxon>
        <taxon>Cyanobacteriota</taxon>
        <taxon>Cyanophyceae</taxon>
        <taxon>Oscillatoriophycideae</taxon>
        <taxon>Oscillatoriales</taxon>
        <taxon>Sirenicapillariaceae</taxon>
        <taxon>Limnospira</taxon>
    </lineage>
</organism>
<dbReference type="Proteomes" id="UP000004061">
    <property type="component" value="Unassembled WGS sequence"/>
</dbReference>
<feature type="domain" description="Cas12f1-like TNB" evidence="3">
    <location>
        <begin position="32"/>
        <end position="99"/>
    </location>
</feature>
<keyword evidence="5" id="KW-1185">Reference proteome</keyword>
<feature type="compositionally biased region" description="Polar residues" evidence="2">
    <location>
        <begin position="134"/>
        <end position="146"/>
    </location>
</feature>
<keyword evidence="1" id="KW-0238">DNA-binding</keyword>
<dbReference type="RefSeq" id="WP_006669469.1">
    <property type="nucleotide sequence ID" value="NZ_ABYK01000020.1"/>
</dbReference>
<dbReference type="InterPro" id="IPR010095">
    <property type="entry name" value="Cas12f1-like_TNB"/>
</dbReference>
<evidence type="ECO:0000256" key="2">
    <source>
        <dbReference type="SAM" id="MobiDB-lite"/>
    </source>
</evidence>
<reference evidence="4 5" key="1">
    <citation type="journal article" date="2011" name="Appl. Environ. Microbiol.">
        <title>Contribution of a Sodium Ion Gradient to Energy Conservation during Fermentation in the Cyanobacterium Arthrospira (Spirulina) maxima CS-328.</title>
        <authorList>
            <person name="Carrieri D."/>
            <person name="Ananyev G."/>
            <person name="Lenz O."/>
            <person name="Bryant D.A."/>
            <person name="Dismukes G.C."/>
        </authorList>
    </citation>
    <scope>NUCLEOTIDE SEQUENCE [LARGE SCALE GENOMIC DNA]</scope>
    <source>
        <strain evidence="4 5">CS-328</strain>
    </source>
</reference>
<gene>
    <name evidence="4" type="ORF">AmaxDRAFT_2913</name>
</gene>
<dbReference type="Pfam" id="PF07282">
    <property type="entry name" value="Cas12f1-like_TNB"/>
    <property type="match status" value="1"/>
</dbReference>
<evidence type="ECO:0000256" key="1">
    <source>
        <dbReference type="ARBA" id="ARBA00023125"/>
    </source>
</evidence>
<feature type="compositionally biased region" description="Basic residues" evidence="2">
    <location>
        <begin position="124"/>
        <end position="133"/>
    </location>
</feature>